<dbReference type="CDD" id="cd00085">
    <property type="entry name" value="HNHc"/>
    <property type="match status" value="1"/>
</dbReference>
<evidence type="ECO:0000259" key="1">
    <source>
        <dbReference type="SMART" id="SM00507"/>
    </source>
</evidence>
<dbReference type="InterPro" id="IPR052892">
    <property type="entry name" value="NA-targeting_endonuclease"/>
</dbReference>
<keyword evidence="3" id="KW-1185">Reference proteome</keyword>
<dbReference type="KEGG" id="vg:11537999"/>
<protein>
    <recommendedName>
        <fullName evidence="1">HNH nuclease domain-containing protein</fullName>
    </recommendedName>
</protein>
<dbReference type="GeneID" id="11537999"/>
<dbReference type="InterPro" id="IPR029471">
    <property type="entry name" value="HNH_5"/>
</dbReference>
<sequence length="110" mass="12651">MTPLLPSPQHYLQNLITMTSPDAKKLWRRAIKQHFNCTCVYCGESYEEHELTLDHVTPRCRGGEDLTTNIVPACQKCNQGKGSNHWLRWSRETFGSQPEREQLISDHIAA</sequence>
<accession>E3SQJ3</accession>
<dbReference type="PANTHER" id="PTHR33877">
    <property type="entry name" value="SLL1193 PROTEIN"/>
    <property type="match status" value="1"/>
</dbReference>
<organism evidence="2 3">
    <name type="scientific">Cyanophage P-SSP2</name>
    <dbReference type="NCBI Taxonomy" id="444876"/>
    <lineage>
        <taxon>Viruses</taxon>
        <taxon>Duplodnaviria</taxon>
        <taxon>Heunggongvirae</taxon>
        <taxon>Uroviricota</taxon>
        <taxon>Caudoviricetes</taxon>
        <taxon>Autographivirales</taxon>
        <taxon>Sechaudvirinae</taxon>
        <taxon>Tritonvirus</taxon>
        <taxon>Tritonvirus PSSP2</taxon>
    </lineage>
</organism>
<dbReference type="Gene3D" id="1.10.30.50">
    <property type="match status" value="1"/>
</dbReference>
<dbReference type="OrthoDB" id="22258at10239"/>
<feature type="domain" description="HNH nuclease" evidence="1">
    <location>
        <begin position="26"/>
        <end position="79"/>
    </location>
</feature>
<dbReference type="PANTHER" id="PTHR33877:SF2">
    <property type="entry name" value="OS07G0170200 PROTEIN"/>
    <property type="match status" value="1"/>
</dbReference>
<reference evidence="2 3" key="1">
    <citation type="submission" date="2009-10" db="EMBL/GenBank/DDBJ databases">
        <title>The Genome Sequence of Cyanophage P-SSP2.</title>
        <authorList>
            <consortium name="The Broad Institute Genome Sequencing Platform"/>
            <person name="Henn M.R."/>
            <person name="Sullivan M.S."/>
            <person name="Osburne M.S."/>
            <person name="Levin J."/>
            <person name="Malboeuf C."/>
            <person name="Casali M."/>
            <person name="Russ C."/>
            <person name="Lennon N."/>
            <person name="Erlich R."/>
            <person name="Young S.K."/>
            <person name="Koehrsen M."/>
            <person name="Yandava C."/>
            <person name="Zeng Q."/>
            <person name="Alvarado L."/>
            <person name="Anderson S."/>
            <person name="Berlin A."/>
            <person name="Borenstein D."/>
            <person name="Chen Z."/>
            <person name="Engels R."/>
            <person name="Freedman E."/>
            <person name="Gellesch M."/>
            <person name="Goldberg J."/>
            <person name="Green L."/>
            <person name="Griggs A."/>
            <person name="Gujja S."/>
            <person name="Heiman D."/>
            <person name="Hepburn T."/>
            <person name="Howarth C."/>
            <person name="Jen D."/>
            <person name="Larson L."/>
            <person name="Lewis B."/>
            <person name="Mehta T."/>
            <person name="Park D."/>
            <person name="Pearson M."/>
            <person name="Roberts A."/>
            <person name="Ryan E."/>
            <person name="Saif S."/>
            <person name="Shea T."/>
            <person name="Shenoy N."/>
            <person name="Sisk P."/>
            <person name="Stolte C."/>
            <person name="Sykes S."/>
            <person name="Walk T."/>
            <person name="White J."/>
            <person name="Yu Q."/>
            <person name="Coleman M.L."/>
            <person name="Huang K.H."/>
            <person name="Weigele P.R."/>
            <person name="DeFrancesco A.S."/>
            <person name="Kern S.E."/>
            <person name="Thompson L.R."/>
            <person name="Fu R."/>
            <person name="Hombeck B."/>
            <person name="Chisholm S.W."/>
            <person name="Haas B."/>
            <person name="Nusbaum C."/>
            <person name="Galagan J."/>
            <person name="Birren B."/>
        </authorList>
    </citation>
    <scope>NUCLEOTIDE SEQUENCE [LARGE SCALE GENOMIC DNA]</scope>
    <source>
        <strain evidence="2">Syn26</strain>
    </source>
</reference>
<evidence type="ECO:0000313" key="3">
    <source>
        <dbReference type="Proteomes" id="UP000006536"/>
    </source>
</evidence>
<evidence type="ECO:0000313" key="2">
    <source>
        <dbReference type="EMBL" id="ADP00211.1"/>
    </source>
</evidence>
<dbReference type="Proteomes" id="UP000006536">
    <property type="component" value="Segment"/>
</dbReference>
<dbReference type="InterPro" id="IPR003615">
    <property type="entry name" value="HNH_nuc"/>
</dbReference>
<dbReference type="EMBL" id="GU071107">
    <property type="protein sequence ID" value="ADP00211.1"/>
    <property type="molecule type" value="Genomic_DNA"/>
</dbReference>
<proteinExistence type="predicted"/>
<dbReference type="RefSeq" id="YP_005087345.1">
    <property type="nucleotide sequence ID" value="NC_016656.1"/>
</dbReference>
<gene>
    <name evidence="2" type="ORF">CYLG_00008</name>
</gene>
<name>E3SQJ3_9CAUD</name>
<dbReference type="Pfam" id="PF14279">
    <property type="entry name" value="HNH_5"/>
    <property type="match status" value="1"/>
</dbReference>
<dbReference type="SMART" id="SM00507">
    <property type="entry name" value="HNHc"/>
    <property type="match status" value="1"/>
</dbReference>